<dbReference type="PANTHER" id="PTHR43103:SF3">
    <property type="entry name" value="ADP-L-GLYCERO-D-MANNO-HEPTOSE-6-EPIMERASE"/>
    <property type="match status" value="1"/>
</dbReference>
<dbReference type="AlphaFoldDB" id="A0AA39LCP7"/>
<dbReference type="SUPFAM" id="SSF51735">
    <property type="entry name" value="NAD(P)-binding Rossmann-fold domains"/>
    <property type="match status" value="1"/>
</dbReference>
<dbReference type="Gene3D" id="3.90.25.10">
    <property type="entry name" value="UDP-galactose 4-epimerase, domain 1"/>
    <property type="match status" value="1"/>
</dbReference>
<proteinExistence type="predicted"/>
<evidence type="ECO:0000313" key="4">
    <source>
        <dbReference type="EMBL" id="KAK0392448.1"/>
    </source>
</evidence>
<dbReference type="Proteomes" id="UP001175261">
    <property type="component" value="Unassembled WGS sequence"/>
</dbReference>
<dbReference type="Gene3D" id="3.40.50.720">
    <property type="entry name" value="NAD(P)-binding Rossmann-like Domain"/>
    <property type="match status" value="1"/>
</dbReference>
<evidence type="ECO:0000256" key="2">
    <source>
        <dbReference type="ARBA" id="ARBA00023277"/>
    </source>
</evidence>
<gene>
    <name evidence="4" type="ORF">NLU13_1943</name>
</gene>
<dbReference type="PANTHER" id="PTHR43103">
    <property type="entry name" value="NUCLEOSIDE-DIPHOSPHATE-SUGAR EPIMERASE"/>
    <property type="match status" value="1"/>
</dbReference>
<dbReference type="EMBL" id="JAPDFR010000001">
    <property type="protein sequence ID" value="KAK0392448.1"/>
    <property type="molecule type" value="Genomic_DNA"/>
</dbReference>
<organism evidence="4 5">
    <name type="scientific">Sarocladium strictum</name>
    <name type="common">Black bundle disease fungus</name>
    <name type="synonym">Acremonium strictum</name>
    <dbReference type="NCBI Taxonomy" id="5046"/>
    <lineage>
        <taxon>Eukaryota</taxon>
        <taxon>Fungi</taxon>
        <taxon>Dikarya</taxon>
        <taxon>Ascomycota</taxon>
        <taxon>Pezizomycotina</taxon>
        <taxon>Sordariomycetes</taxon>
        <taxon>Hypocreomycetidae</taxon>
        <taxon>Hypocreales</taxon>
        <taxon>Sarocladiaceae</taxon>
        <taxon>Sarocladium</taxon>
    </lineage>
</organism>
<dbReference type="Pfam" id="PF01370">
    <property type="entry name" value="Epimerase"/>
    <property type="match status" value="1"/>
</dbReference>
<keyword evidence="5" id="KW-1185">Reference proteome</keyword>
<evidence type="ECO:0000313" key="5">
    <source>
        <dbReference type="Proteomes" id="UP001175261"/>
    </source>
</evidence>
<evidence type="ECO:0000256" key="1">
    <source>
        <dbReference type="ARBA" id="ARBA00022857"/>
    </source>
</evidence>
<accession>A0AA39LCP7</accession>
<keyword evidence="1" id="KW-0521">NADP</keyword>
<reference evidence="4" key="1">
    <citation type="submission" date="2022-10" db="EMBL/GenBank/DDBJ databases">
        <title>Determination and structural analysis of whole genome sequence of Sarocladium strictum F4-1.</title>
        <authorList>
            <person name="Hu L."/>
            <person name="Jiang Y."/>
        </authorList>
    </citation>
    <scope>NUCLEOTIDE SEQUENCE</scope>
    <source>
        <strain evidence="4">F4-1</strain>
    </source>
</reference>
<evidence type="ECO:0000259" key="3">
    <source>
        <dbReference type="Pfam" id="PF01370"/>
    </source>
</evidence>
<sequence length="318" mass="34950">MRVLITGAAGFVGQLLAQTLLNDHDGKYHVVLTDIVEPPIPNGVKWPQQAKSIKADLLQDSRSVVDKDIDAVFVFHGIMSSGSEADYELGMRVNFGSSKAFLDVLREVVPGVKVIYTSSQAVYGGNPPEPITESTRPTPESSYGAEKLMCEYLVNDLTRRGFINGIVCRLPTVSVRPGRPTAAASSFLSGMIREPMQGLPCTIPIKNRAFAHCVCSPRILVKNLIYALDLPKDALPAYDRVVNLPGMRVTVQDMIDSLERVGGKDKLQYLKEEEDEALKSILYSWPAGMDYSKGLQLGFFQDSTYDDAVRDFQATLVS</sequence>
<dbReference type="InterPro" id="IPR036291">
    <property type="entry name" value="NAD(P)-bd_dom_sf"/>
</dbReference>
<comment type="caution">
    <text evidence="4">The sequence shown here is derived from an EMBL/GenBank/DDBJ whole genome shotgun (WGS) entry which is preliminary data.</text>
</comment>
<dbReference type="InterPro" id="IPR001509">
    <property type="entry name" value="Epimerase_deHydtase"/>
</dbReference>
<keyword evidence="2" id="KW-0119">Carbohydrate metabolism</keyword>
<name>A0AA39LCP7_SARSR</name>
<protein>
    <recommendedName>
        <fullName evidence="3">NAD-dependent epimerase/dehydratase domain-containing protein</fullName>
    </recommendedName>
</protein>
<feature type="domain" description="NAD-dependent epimerase/dehydratase" evidence="3">
    <location>
        <begin position="3"/>
        <end position="203"/>
    </location>
</feature>